<evidence type="ECO:0000313" key="9">
    <source>
        <dbReference type="Proteomes" id="UP001597319"/>
    </source>
</evidence>
<accession>A0ABW5LP29</accession>
<evidence type="ECO:0000256" key="2">
    <source>
        <dbReference type="ARBA" id="ARBA00022692"/>
    </source>
</evidence>
<feature type="domain" description="AprE-like beta-barrel" evidence="7">
    <location>
        <begin position="330"/>
        <end position="413"/>
    </location>
</feature>
<dbReference type="PANTHER" id="PTHR30386">
    <property type="entry name" value="MEMBRANE FUSION SUBUNIT OF EMRAB-TOLC MULTIDRUG EFFLUX PUMP"/>
    <property type="match status" value="1"/>
</dbReference>
<keyword evidence="3 6" id="KW-1133">Transmembrane helix</keyword>
<organism evidence="8 9">
    <name type="scientific">Aquimarina rubra</name>
    <dbReference type="NCBI Taxonomy" id="1920033"/>
    <lineage>
        <taxon>Bacteria</taxon>
        <taxon>Pseudomonadati</taxon>
        <taxon>Bacteroidota</taxon>
        <taxon>Flavobacteriia</taxon>
        <taxon>Flavobacteriales</taxon>
        <taxon>Flavobacteriaceae</taxon>
        <taxon>Aquimarina</taxon>
    </lineage>
</organism>
<evidence type="ECO:0000256" key="6">
    <source>
        <dbReference type="SAM" id="Phobius"/>
    </source>
</evidence>
<dbReference type="InterPro" id="IPR058982">
    <property type="entry name" value="Beta-barrel_AprE"/>
</dbReference>
<keyword evidence="5" id="KW-0175">Coiled coil</keyword>
<comment type="caution">
    <text evidence="8">The sequence shown here is derived from an EMBL/GenBank/DDBJ whole genome shotgun (WGS) entry which is preliminary data.</text>
</comment>
<dbReference type="PRINTS" id="PR01490">
    <property type="entry name" value="RTXTOXIND"/>
</dbReference>
<dbReference type="Gene3D" id="2.40.30.170">
    <property type="match status" value="1"/>
</dbReference>
<reference evidence="9" key="1">
    <citation type="journal article" date="2019" name="Int. J. Syst. Evol. Microbiol.">
        <title>The Global Catalogue of Microorganisms (GCM) 10K type strain sequencing project: providing services to taxonomists for standard genome sequencing and annotation.</title>
        <authorList>
            <consortium name="The Broad Institute Genomics Platform"/>
            <consortium name="The Broad Institute Genome Sequencing Center for Infectious Disease"/>
            <person name="Wu L."/>
            <person name="Ma J."/>
        </authorList>
    </citation>
    <scope>NUCLEOTIDE SEQUENCE [LARGE SCALE GENOMIC DNA]</scope>
    <source>
        <strain evidence="9">KCTC 52274</strain>
    </source>
</reference>
<keyword evidence="9" id="KW-1185">Reference proteome</keyword>
<keyword evidence="2 6" id="KW-0812">Transmembrane</keyword>
<evidence type="ECO:0000259" key="7">
    <source>
        <dbReference type="Pfam" id="PF26002"/>
    </source>
</evidence>
<dbReference type="InterPro" id="IPR050739">
    <property type="entry name" value="MFP"/>
</dbReference>
<protein>
    <submittedName>
        <fullName evidence="8">HlyD family secretion protein</fullName>
    </submittedName>
</protein>
<dbReference type="PANTHER" id="PTHR30386:SF26">
    <property type="entry name" value="TRANSPORT PROTEIN COMB"/>
    <property type="match status" value="1"/>
</dbReference>
<dbReference type="Pfam" id="PF26002">
    <property type="entry name" value="Beta-barrel_AprE"/>
    <property type="match status" value="1"/>
</dbReference>
<feature type="transmembrane region" description="Helical" evidence="6">
    <location>
        <begin position="29"/>
        <end position="48"/>
    </location>
</feature>
<feature type="coiled-coil region" evidence="5">
    <location>
        <begin position="218"/>
        <end position="252"/>
    </location>
</feature>
<evidence type="ECO:0000256" key="5">
    <source>
        <dbReference type="SAM" id="Coils"/>
    </source>
</evidence>
<proteinExistence type="predicted"/>
<dbReference type="RefSeq" id="WP_378295398.1">
    <property type="nucleotide sequence ID" value="NZ_JBHULE010000035.1"/>
</dbReference>
<comment type="subcellular location">
    <subcellularLocation>
        <location evidence="1">Membrane</location>
        <topology evidence="1">Single-pass membrane protein</topology>
    </subcellularLocation>
</comment>
<evidence type="ECO:0000313" key="8">
    <source>
        <dbReference type="EMBL" id="MFD2565589.1"/>
    </source>
</evidence>
<dbReference type="Gene3D" id="1.10.287.470">
    <property type="entry name" value="Helix hairpin bin"/>
    <property type="match status" value="1"/>
</dbReference>
<dbReference type="Proteomes" id="UP001597319">
    <property type="component" value="Unassembled WGS sequence"/>
</dbReference>
<name>A0ABW5LP29_9FLAO</name>
<evidence type="ECO:0000256" key="4">
    <source>
        <dbReference type="ARBA" id="ARBA00023136"/>
    </source>
</evidence>
<sequence length="432" mass="50440">MPDNLDDIQLRSEEVQEILTRVPHWMIRWGNLLILALILLLLFLSWMLKYPDTIPAQAIITTELPLQKEQANVSEKIEAILVKEGDTVPEGTPLAILRNTANYLDVFTLERVIDTITINNRQIDFPFDQLPPILELGDIQTSYATFENSYIEYSLNKELQPYSDENLANQISLSEQYRRQESILSQKKREKNALNFKKKDFDRQQELYDKGSISQQEYEQAKIEYIQFENQYKNYDTQLSQIKENISSAKKTSKGAEFNQQREEISLRNKVIQSFDQLKKSIKDWELRYLLQSDIEGRVSFSNYRFENQNVTAGDIVFIVIPIQESSSYVAKIKAPTQNSGKIKLGQKANIKLENFPDDEFGMLQGTVDYISMLPDKDGLYLVDVKLPKKLITTYNKEIPFKQEMRGSVEIITEDLRLIERFFYQFRSLMDK</sequence>
<evidence type="ECO:0000256" key="1">
    <source>
        <dbReference type="ARBA" id="ARBA00004167"/>
    </source>
</evidence>
<gene>
    <name evidence="8" type="ORF">ACFSR1_23140</name>
</gene>
<evidence type="ECO:0000256" key="3">
    <source>
        <dbReference type="ARBA" id="ARBA00022989"/>
    </source>
</evidence>
<keyword evidence="4 6" id="KW-0472">Membrane</keyword>
<dbReference type="EMBL" id="JBHULE010000035">
    <property type="protein sequence ID" value="MFD2565589.1"/>
    <property type="molecule type" value="Genomic_DNA"/>
</dbReference>